<dbReference type="EC" id="2.1.1.297" evidence="5"/>
<dbReference type="AlphaFoldDB" id="A0A9D1KC00"/>
<gene>
    <name evidence="5 8" type="primary">prmC</name>
    <name evidence="8" type="ORF">IAD06_02395</name>
</gene>
<evidence type="ECO:0000313" key="8">
    <source>
        <dbReference type="EMBL" id="HIT38878.1"/>
    </source>
</evidence>
<dbReference type="InterPro" id="IPR040758">
    <property type="entry name" value="PrmC_N"/>
</dbReference>
<dbReference type="GO" id="GO:0003676">
    <property type="term" value="F:nucleic acid binding"/>
    <property type="evidence" value="ECO:0007669"/>
    <property type="project" value="InterPro"/>
</dbReference>
<dbReference type="PROSITE" id="PS00092">
    <property type="entry name" value="N6_MTASE"/>
    <property type="match status" value="1"/>
</dbReference>
<protein>
    <recommendedName>
        <fullName evidence="5">Release factor glutamine methyltransferase</fullName>
        <shortName evidence="5">RF MTase</shortName>
        <ecNumber evidence="5">2.1.1.297</ecNumber>
    </recommendedName>
    <alternativeName>
        <fullName evidence="5">N5-glutamine methyltransferase PrmC</fullName>
    </alternativeName>
    <alternativeName>
        <fullName evidence="5">Protein-(glutamine-N5) MTase PrmC</fullName>
    </alternativeName>
    <alternativeName>
        <fullName evidence="5">Protein-glutamine N-methyltransferase PrmC</fullName>
    </alternativeName>
</protein>
<reference evidence="8" key="2">
    <citation type="journal article" date="2021" name="PeerJ">
        <title>Extensive microbial diversity within the chicken gut microbiome revealed by metagenomics and culture.</title>
        <authorList>
            <person name="Gilroy R."/>
            <person name="Ravi A."/>
            <person name="Getino M."/>
            <person name="Pursley I."/>
            <person name="Horton D.L."/>
            <person name="Alikhan N.F."/>
            <person name="Baker D."/>
            <person name="Gharbi K."/>
            <person name="Hall N."/>
            <person name="Watson M."/>
            <person name="Adriaenssens E.M."/>
            <person name="Foster-Nyarko E."/>
            <person name="Jarju S."/>
            <person name="Secka A."/>
            <person name="Antonio M."/>
            <person name="Oren A."/>
            <person name="Chaudhuri R.R."/>
            <person name="La Ragione R."/>
            <person name="Hildebrand F."/>
            <person name="Pallen M.J."/>
        </authorList>
    </citation>
    <scope>NUCLEOTIDE SEQUENCE</scope>
    <source>
        <strain evidence="8">21143</strain>
    </source>
</reference>
<dbReference type="PANTHER" id="PTHR18895:SF74">
    <property type="entry name" value="MTRF1L RELEASE FACTOR GLUTAMINE METHYLTRANSFERASE"/>
    <property type="match status" value="1"/>
</dbReference>
<dbReference type="GO" id="GO:0102559">
    <property type="term" value="F:peptide chain release factor N(5)-glutamine methyltransferase activity"/>
    <property type="evidence" value="ECO:0007669"/>
    <property type="project" value="UniProtKB-EC"/>
</dbReference>
<dbReference type="NCBIfam" id="TIGR00536">
    <property type="entry name" value="hemK_fam"/>
    <property type="match status" value="1"/>
</dbReference>
<dbReference type="Gene3D" id="1.10.8.10">
    <property type="entry name" value="DNA helicase RuvA subunit, C-terminal domain"/>
    <property type="match status" value="1"/>
</dbReference>
<dbReference type="SUPFAM" id="SSF53335">
    <property type="entry name" value="S-adenosyl-L-methionine-dependent methyltransferases"/>
    <property type="match status" value="1"/>
</dbReference>
<dbReference type="InterPro" id="IPR050320">
    <property type="entry name" value="N5-glutamine_MTase"/>
</dbReference>
<comment type="function">
    <text evidence="5">Methylates the class 1 translation termination release factors RF1/PrfA and RF2/PrfB on the glutamine residue of the universally conserved GGQ motif.</text>
</comment>
<feature type="binding site" evidence="5">
    <location>
        <begin position="119"/>
        <end position="123"/>
    </location>
    <ligand>
        <name>S-adenosyl-L-methionine</name>
        <dbReference type="ChEBI" id="CHEBI:59789"/>
    </ligand>
</feature>
<keyword evidence="2 5" id="KW-0808">Transferase</keyword>
<evidence type="ECO:0000256" key="1">
    <source>
        <dbReference type="ARBA" id="ARBA00022603"/>
    </source>
</evidence>
<comment type="caution">
    <text evidence="8">The sequence shown here is derived from an EMBL/GenBank/DDBJ whole genome shotgun (WGS) entry which is preliminary data.</text>
</comment>
<evidence type="ECO:0000259" key="7">
    <source>
        <dbReference type="Pfam" id="PF17827"/>
    </source>
</evidence>
<dbReference type="Pfam" id="PF17827">
    <property type="entry name" value="PrmC_N"/>
    <property type="match status" value="1"/>
</dbReference>
<comment type="catalytic activity">
    <reaction evidence="4 5">
        <text>L-glutaminyl-[peptide chain release factor] + S-adenosyl-L-methionine = N(5)-methyl-L-glutaminyl-[peptide chain release factor] + S-adenosyl-L-homocysteine + H(+)</text>
        <dbReference type="Rhea" id="RHEA:42896"/>
        <dbReference type="Rhea" id="RHEA-COMP:10271"/>
        <dbReference type="Rhea" id="RHEA-COMP:10272"/>
        <dbReference type="ChEBI" id="CHEBI:15378"/>
        <dbReference type="ChEBI" id="CHEBI:30011"/>
        <dbReference type="ChEBI" id="CHEBI:57856"/>
        <dbReference type="ChEBI" id="CHEBI:59789"/>
        <dbReference type="ChEBI" id="CHEBI:61891"/>
        <dbReference type="EC" id="2.1.1.297"/>
    </reaction>
</comment>
<dbReference type="NCBIfam" id="TIGR03534">
    <property type="entry name" value="RF_mod_PrmC"/>
    <property type="match status" value="1"/>
</dbReference>
<organism evidence="8 9">
    <name type="scientific">Candidatus Caccoplasma intestinavium</name>
    <dbReference type="NCBI Taxonomy" id="2840716"/>
    <lineage>
        <taxon>Bacteria</taxon>
        <taxon>Pseudomonadati</taxon>
        <taxon>Bacteroidota</taxon>
        <taxon>Bacteroidia</taxon>
        <taxon>Bacteroidales</taxon>
        <taxon>Bacteroidaceae</taxon>
        <taxon>Bacteroidaceae incertae sedis</taxon>
        <taxon>Candidatus Caccoplasma</taxon>
    </lineage>
</organism>
<dbReference type="InterPro" id="IPR007848">
    <property type="entry name" value="Small_mtfrase_dom"/>
</dbReference>
<evidence type="ECO:0000259" key="6">
    <source>
        <dbReference type="Pfam" id="PF05175"/>
    </source>
</evidence>
<dbReference type="EMBL" id="DVKT01000018">
    <property type="protein sequence ID" value="HIT38878.1"/>
    <property type="molecule type" value="Genomic_DNA"/>
</dbReference>
<comment type="similarity">
    <text evidence="5">Belongs to the protein N5-glutamine methyltransferase family. PrmC subfamily.</text>
</comment>
<evidence type="ECO:0000256" key="5">
    <source>
        <dbReference type="HAMAP-Rule" id="MF_02126"/>
    </source>
</evidence>
<dbReference type="Gene3D" id="3.40.50.150">
    <property type="entry name" value="Vaccinia Virus protein VP39"/>
    <property type="match status" value="1"/>
</dbReference>
<dbReference type="Proteomes" id="UP000886722">
    <property type="component" value="Unassembled WGS sequence"/>
</dbReference>
<keyword evidence="1 5" id="KW-0489">Methyltransferase</keyword>
<evidence type="ECO:0000313" key="9">
    <source>
        <dbReference type="Proteomes" id="UP000886722"/>
    </source>
</evidence>
<feature type="binding site" evidence="5">
    <location>
        <position position="142"/>
    </location>
    <ligand>
        <name>S-adenosyl-L-methionine</name>
        <dbReference type="ChEBI" id="CHEBI:59789"/>
    </ligand>
</feature>
<dbReference type="PANTHER" id="PTHR18895">
    <property type="entry name" value="HEMK METHYLTRANSFERASE"/>
    <property type="match status" value="1"/>
</dbReference>
<evidence type="ECO:0000256" key="3">
    <source>
        <dbReference type="ARBA" id="ARBA00022691"/>
    </source>
</evidence>
<reference evidence="8" key="1">
    <citation type="submission" date="2020-10" db="EMBL/GenBank/DDBJ databases">
        <authorList>
            <person name="Gilroy R."/>
        </authorList>
    </citation>
    <scope>NUCLEOTIDE SEQUENCE</scope>
    <source>
        <strain evidence="8">21143</strain>
    </source>
</reference>
<dbReference type="GO" id="GO:0032259">
    <property type="term" value="P:methylation"/>
    <property type="evidence" value="ECO:0007669"/>
    <property type="project" value="UniProtKB-KW"/>
</dbReference>
<evidence type="ECO:0000256" key="2">
    <source>
        <dbReference type="ARBA" id="ARBA00022679"/>
    </source>
</evidence>
<feature type="binding site" evidence="5">
    <location>
        <begin position="188"/>
        <end position="191"/>
    </location>
    <ligand>
        <name>substrate</name>
    </ligand>
</feature>
<dbReference type="Pfam" id="PF05175">
    <property type="entry name" value="MTS"/>
    <property type="match status" value="1"/>
</dbReference>
<sequence>MQKTTRYIQKSLEGIYPPEEIRAMTRLIWEDACGFSPVDVILRKDTVLDESLRKKIEVIVEKLLQQEPIQYILGHAYFAGERFKVGPGVLIPRPETEELTLLIMRENKNRQLRKIADIGTGSGCIAITLSRHFHDCRIEGWDISPEALCIATENNQNLGASVSFLQRDILQYTPHAEELYTYDLIVSNPPYIVPSEMAGMEPHVLDYEPHTALFVPENDPLLFYRAIARVGKKLLCKGGKLYFEINPIFARDMSEMLFSEGYCDVRTDNDLFGRQRFASATR</sequence>
<comment type="caution">
    <text evidence="5">Lacks conserved residue(s) required for the propagation of feature annotation.</text>
</comment>
<evidence type="ECO:0000256" key="4">
    <source>
        <dbReference type="ARBA" id="ARBA00048391"/>
    </source>
</evidence>
<feature type="binding site" evidence="5">
    <location>
        <position position="188"/>
    </location>
    <ligand>
        <name>S-adenosyl-L-methionine</name>
        <dbReference type="ChEBI" id="CHEBI:59789"/>
    </ligand>
</feature>
<dbReference type="InterPro" id="IPR019874">
    <property type="entry name" value="RF_methyltr_PrmC"/>
</dbReference>
<dbReference type="HAMAP" id="MF_02126">
    <property type="entry name" value="RF_methyltr_PrmC"/>
    <property type="match status" value="1"/>
</dbReference>
<dbReference type="InterPro" id="IPR004556">
    <property type="entry name" value="HemK-like"/>
</dbReference>
<keyword evidence="3 5" id="KW-0949">S-adenosyl-L-methionine</keyword>
<feature type="domain" description="Methyltransferase small" evidence="6">
    <location>
        <begin position="102"/>
        <end position="193"/>
    </location>
</feature>
<proteinExistence type="inferred from homology"/>
<name>A0A9D1KC00_9BACT</name>
<dbReference type="CDD" id="cd02440">
    <property type="entry name" value="AdoMet_MTases"/>
    <property type="match status" value="1"/>
</dbReference>
<dbReference type="InterPro" id="IPR002052">
    <property type="entry name" value="DNA_methylase_N6_adenine_CS"/>
</dbReference>
<feature type="domain" description="Release factor glutamine methyltransferase N-terminal" evidence="7">
    <location>
        <begin position="8"/>
        <end position="74"/>
    </location>
</feature>
<dbReference type="InterPro" id="IPR029063">
    <property type="entry name" value="SAM-dependent_MTases_sf"/>
</dbReference>
<accession>A0A9D1KC00</accession>